<name>A0A6J7RS04_9ZZZZ</name>
<organism evidence="2">
    <name type="scientific">freshwater metagenome</name>
    <dbReference type="NCBI Taxonomy" id="449393"/>
    <lineage>
        <taxon>unclassified sequences</taxon>
        <taxon>metagenomes</taxon>
        <taxon>ecological metagenomes</taxon>
    </lineage>
</organism>
<feature type="domain" description="DUF4333" evidence="1">
    <location>
        <begin position="5"/>
        <end position="79"/>
    </location>
</feature>
<evidence type="ECO:0000259" key="1">
    <source>
        <dbReference type="Pfam" id="PF14230"/>
    </source>
</evidence>
<dbReference type="InterPro" id="IPR025637">
    <property type="entry name" value="DUF4333"/>
</dbReference>
<dbReference type="Pfam" id="PF14230">
    <property type="entry name" value="DUF4333"/>
    <property type="match status" value="1"/>
</dbReference>
<sequence length="94" mass="9574">MSLALAACGGSVSVGTPTVNQEELQTNVQTQLTKLVGEQAPPIVCPDTLDAKVGSTTTCTLTDSSGTYNVTVKVTSVDGGTAKFDIQVADKPNS</sequence>
<reference evidence="2" key="1">
    <citation type="submission" date="2020-05" db="EMBL/GenBank/DDBJ databases">
        <authorList>
            <person name="Chiriac C."/>
            <person name="Salcher M."/>
            <person name="Ghai R."/>
            <person name="Kavagutti S V."/>
        </authorList>
    </citation>
    <scope>NUCLEOTIDE SEQUENCE</scope>
</reference>
<protein>
    <submittedName>
        <fullName evidence="2">Unannotated protein</fullName>
    </submittedName>
</protein>
<accession>A0A6J7RS04</accession>
<proteinExistence type="predicted"/>
<dbReference type="AlphaFoldDB" id="A0A6J7RS04"/>
<dbReference type="EMBL" id="CAFBPX010000041">
    <property type="protein sequence ID" value="CAB5031200.1"/>
    <property type="molecule type" value="Genomic_DNA"/>
</dbReference>
<evidence type="ECO:0000313" key="2">
    <source>
        <dbReference type="EMBL" id="CAB5031200.1"/>
    </source>
</evidence>
<gene>
    <name evidence="2" type="ORF">UFOPK4175_00341</name>
</gene>